<comment type="caution">
    <text evidence="3">The sequence shown here is derived from an EMBL/GenBank/DDBJ whole genome shotgun (WGS) entry which is preliminary data.</text>
</comment>
<organism evidence="3 4">
    <name type="scientific">Priestia endophytica</name>
    <dbReference type="NCBI Taxonomy" id="135735"/>
    <lineage>
        <taxon>Bacteria</taxon>
        <taxon>Bacillati</taxon>
        <taxon>Bacillota</taxon>
        <taxon>Bacilli</taxon>
        <taxon>Bacillales</taxon>
        <taxon>Bacillaceae</taxon>
        <taxon>Priestia</taxon>
    </lineage>
</organism>
<dbReference type="EMBL" id="LVYK01000059">
    <property type="protein sequence ID" value="RAS72234.1"/>
    <property type="molecule type" value="Genomic_DNA"/>
</dbReference>
<evidence type="ECO:0000256" key="1">
    <source>
        <dbReference type="SAM" id="Phobius"/>
    </source>
</evidence>
<keyword evidence="1" id="KW-0472">Membrane</keyword>
<protein>
    <recommendedName>
        <fullName evidence="2">Potassium channel domain-containing protein</fullName>
    </recommendedName>
</protein>
<feature type="transmembrane region" description="Helical" evidence="1">
    <location>
        <begin position="153"/>
        <end position="173"/>
    </location>
</feature>
<feature type="transmembrane region" description="Helical" evidence="1">
    <location>
        <begin position="20"/>
        <end position="38"/>
    </location>
</feature>
<reference evidence="3 4" key="1">
    <citation type="submission" date="2016-03" db="EMBL/GenBank/DDBJ databases">
        <title>Comparison of Bacillus endophyticus and B. anthracis characteristics using whole genome sequence analysis and microbiological techniques.</title>
        <authorList>
            <person name="Lekota K.E."/>
            <person name="Mafofo J."/>
            <person name="Rees J."/>
            <person name="Muchadeyi F.C."/>
            <person name="Madoroba E."/>
            <person name="Van Heerden H."/>
        </authorList>
    </citation>
    <scope>NUCLEOTIDE SEQUENCE [LARGE SCALE GENOMIC DNA]</scope>
    <source>
        <strain evidence="3 4">3631_10C</strain>
    </source>
</reference>
<dbReference type="AlphaFoldDB" id="A0AAX1Q2J9"/>
<feature type="domain" description="Potassium channel" evidence="2">
    <location>
        <begin position="89"/>
        <end position="171"/>
    </location>
</feature>
<feature type="transmembrane region" description="Helical" evidence="1">
    <location>
        <begin position="44"/>
        <end position="69"/>
    </location>
</feature>
<keyword evidence="1" id="KW-1133">Transmembrane helix</keyword>
<evidence type="ECO:0000313" key="3">
    <source>
        <dbReference type="EMBL" id="RAS72234.1"/>
    </source>
</evidence>
<evidence type="ECO:0000259" key="2">
    <source>
        <dbReference type="Pfam" id="PF07885"/>
    </source>
</evidence>
<dbReference type="Gene3D" id="1.10.287.70">
    <property type="match status" value="1"/>
</dbReference>
<sequence>MYMIRKLFMKREFNRKKLWLYFILNIVALALLILNSFIKVPPGFWGTSLLIFFLLLLGLCLFLLAEFVILIPKTKESLPSIFIGSALVIFLMIITYADIYLQIYHLKGGQTFSGTYLTGEDFLYYSITTFTTTGYGDVSSSHIVSNAVASLEMITGFMSNTLLMGILTARLLNKGITVKGDDRSKE</sequence>
<dbReference type="Proteomes" id="UP000250174">
    <property type="component" value="Unassembled WGS sequence"/>
</dbReference>
<dbReference type="SUPFAM" id="SSF81324">
    <property type="entry name" value="Voltage-gated potassium channels"/>
    <property type="match status" value="1"/>
</dbReference>
<name>A0AAX1Q2J9_9BACI</name>
<accession>A0AAX1Q2J9</accession>
<keyword evidence="1" id="KW-0812">Transmembrane</keyword>
<gene>
    <name evidence="3" type="ORF">A3864_24500</name>
</gene>
<dbReference type="InterPro" id="IPR013099">
    <property type="entry name" value="K_chnl_dom"/>
</dbReference>
<proteinExistence type="predicted"/>
<dbReference type="Pfam" id="PF07885">
    <property type="entry name" value="Ion_trans_2"/>
    <property type="match status" value="1"/>
</dbReference>
<feature type="transmembrane region" description="Helical" evidence="1">
    <location>
        <begin position="81"/>
        <end position="103"/>
    </location>
</feature>
<evidence type="ECO:0000313" key="4">
    <source>
        <dbReference type="Proteomes" id="UP000250174"/>
    </source>
</evidence>